<evidence type="ECO:0000256" key="1">
    <source>
        <dbReference type="SAM" id="Phobius"/>
    </source>
</evidence>
<gene>
    <name evidence="2" type="ORF">SDRG_16492</name>
</gene>
<sequence length="634" mass="70129">MMTFATGNKKLSPSITPISVVAPNPTQPAPTTSAPTKRFLHFDRFIRLLDFCINVYSLLSFVTTSTLVDMLLMRQAVFMDDVANGVYDFAPEGPSDVVILHLLRNATSGQSKHVGLRDAALATPDGGHSLSWCLRVGITLGVEYHAVYNNDGVSRRYLRYVHTKLPPRCVGWTVAPGGSFNDSRILAVDDARAGFGQSYLHCSDPRYYTPPFGQTANVSSFQFRAGYVVAQQHFAGGSFGIETHISHCKAEKIGDSLMYKVSPFLEGDTSEVVNVLFSTKNWALWLLDYVGQSIVLLILIQEVLRSSAQTITYIPTQSYSLYAAAVDVLCGREPRARPTLDGGYSVMSFAQIWLANPCYLIGNCMYALGTTNETQTLVETFFWQYSVGGRFTDLAQATVYAMRHAWVSVAVWSVLRLVVTRLYLPFLPRVFVRSVHMVEVYCSCRAIVLAFLLACLVTAVSRGHWFLTDRMNVIDVAYGLPKSAFWSSEDMTSLSMSHTFGILFATIFGLITRGFLAWLLPGHRTNSFFQAIDRHRVCSGFDMPQLLSGSRSLRVGDRWVLLLPLADVYLIFSSVNLLRQTAMPSLPSAPPGHAVECITSDNGTVLELRDAGIYVPELAALQQEASGYLYCAVI</sequence>
<organism evidence="2 3">
    <name type="scientific">Saprolegnia diclina (strain VS20)</name>
    <dbReference type="NCBI Taxonomy" id="1156394"/>
    <lineage>
        <taxon>Eukaryota</taxon>
        <taxon>Sar</taxon>
        <taxon>Stramenopiles</taxon>
        <taxon>Oomycota</taxon>
        <taxon>Saprolegniomycetes</taxon>
        <taxon>Saprolegniales</taxon>
        <taxon>Saprolegniaceae</taxon>
        <taxon>Saprolegnia</taxon>
    </lineage>
</organism>
<feature type="transmembrane region" description="Helical" evidence="1">
    <location>
        <begin position="405"/>
        <end position="426"/>
    </location>
</feature>
<evidence type="ECO:0000313" key="3">
    <source>
        <dbReference type="Proteomes" id="UP000030762"/>
    </source>
</evidence>
<dbReference type="EMBL" id="JH767263">
    <property type="protein sequence ID" value="EQC25637.1"/>
    <property type="molecule type" value="Genomic_DNA"/>
</dbReference>
<dbReference type="RefSeq" id="XP_008620928.1">
    <property type="nucleotide sequence ID" value="XM_008622706.1"/>
</dbReference>
<accession>T0R816</accession>
<dbReference type="VEuPathDB" id="FungiDB:SDRG_16492"/>
<name>T0R816_SAPDV</name>
<keyword evidence="1" id="KW-0812">Transmembrane</keyword>
<feature type="transmembrane region" description="Helical" evidence="1">
    <location>
        <begin position="438"/>
        <end position="461"/>
    </location>
</feature>
<evidence type="ECO:0000313" key="2">
    <source>
        <dbReference type="EMBL" id="EQC25637.1"/>
    </source>
</evidence>
<protein>
    <submittedName>
        <fullName evidence="2">Uncharacterized protein</fullName>
    </submittedName>
</protein>
<dbReference type="AlphaFoldDB" id="T0R816"/>
<proteinExistence type="predicted"/>
<dbReference type="OrthoDB" id="162496at2759"/>
<keyword evidence="3" id="KW-1185">Reference proteome</keyword>
<dbReference type="Proteomes" id="UP000030762">
    <property type="component" value="Unassembled WGS sequence"/>
</dbReference>
<keyword evidence="1" id="KW-0472">Membrane</keyword>
<dbReference type="OMA" id="QIWLANP"/>
<reference evidence="2 3" key="1">
    <citation type="submission" date="2012-04" db="EMBL/GenBank/DDBJ databases">
        <title>The Genome Sequence of Saprolegnia declina VS20.</title>
        <authorList>
            <consortium name="The Broad Institute Genome Sequencing Platform"/>
            <person name="Russ C."/>
            <person name="Nusbaum C."/>
            <person name="Tyler B."/>
            <person name="van West P."/>
            <person name="Dieguez-Uribeondo J."/>
            <person name="de Bruijn I."/>
            <person name="Tripathy S."/>
            <person name="Jiang R."/>
            <person name="Young S.K."/>
            <person name="Zeng Q."/>
            <person name="Gargeya S."/>
            <person name="Fitzgerald M."/>
            <person name="Haas B."/>
            <person name="Abouelleil A."/>
            <person name="Alvarado L."/>
            <person name="Arachchi H.M."/>
            <person name="Berlin A."/>
            <person name="Chapman S.B."/>
            <person name="Goldberg J."/>
            <person name="Griggs A."/>
            <person name="Gujja S."/>
            <person name="Hansen M."/>
            <person name="Howarth C."/>
            <person name="Imamovic A."/>
            <person name="Larimer J."/>
            <person name="McCowen C."/>
            <person name="Montmayeur A."/>
            <person name="Murphy C."/>
            <person name="Neiman D."/>
            <person name="Pearson M."/>
            <person name="Priest M."/>
            <person name="Roberts A."/>
            <person name="Saif S."/>
            <person name="Shea T."/>
            <person name="Sisk P."/>
            <person name="Sykes S."/>
            <person name="Wortman J."/>
            <person name="Nusbaum C."/>
            <person name="Birren B."/>
        </authorList>
    </citation>
    <scope>NUCLEOTIDE SEQUENCE [LARGE SCALE GENOMIC DNA]</scope>
    <source>
        <strain evidence="2 3">VS20</strain>
    </source>
</reference>
<dbReference type="GeneID" id="19957219"/>
<feature type="transmembrane region" description="Helical" evidence="1">
    <location>
        <begin position="500"/>
        <end position="520"/>
    </location>
</feature>
<dbReference type="InParanoid" id="T0R816"/>
<keyword evidence="1" id="KW-1133">Transmembrane helix</keyword>